<dbReference type="OrthoDB" id="484423at2"/>
<feature type="transmembrane region" description="Helical" evidence="1">
    <location>
        <begin position="65"/>
        <end position="87"/>
    </location>
</feature>
<gene>
    <name evidence="2" type="ORF">DSM3645_26189</name>
</gene>
<feature type="transmembrane region" description="Helical" evidence="1">
    <location>
        <begin position="139"/>
        <end position="163"/>
    </location>
</feature>
<evidence type="ECO:0000256" key="1">
    <source>
        <dbReference type="SAM" id="Phobius"/>
    </source>
</evidence>
<evidence type="ECO:0000313" key="3">
    <source>
        <dbReference type="Proteomes" id="UP000004358"/>
    </source>
</evidence>
<name>A3ZWF1_9BACT</name>
<sequence>MKWWNEASPWLKLGVGVAGLVVVGVIAIGFTAPAALAVVMAGAVVGGANAYNESRLHGGDHFDRFMSAGIGAAFGAICPVRAFGGAIGSVVVGGAASLSGASDSQIATAYSAGGMIGGLAGGFYNGAKALENATLRSRLGAGLIAVGPDLLGGGIGAIGGYWADGSSTGALHGAFLGMMIGSAAGGLSRGVWGTRRAVIADGVAPTSAADDFVNGWRRLSVDDVPLPAGVKSTFRGGTAVGKVFEEDVVLYRVYGGTAGRTGSYLTRVKPRSPSEAIKKLALDPDWGNSAVHLFEVEVPRGTVIWEGAARHQGTLRGG</sequence>
<dbReference type="EMBL" id="AANZ01000015">
    <property type="protein sequence ID" value="EAQ79179.1"/>
    <property type="molecule type" value="Genomic_DNA"/>
</dbReference>
<protein>
    <submittedName>
        <fullName evidence="2">RHS-family protein</fullName>
    </submittedName>
</protein>
<proteinExistence type="predicted"/>
<dbReference type="HOGENOM" id="CLU_873374_0_0_0"/>
<keyword evidence="1" id="KW-0812">Transmembrane</keyword>
<feature type="transmembrane region" description="Helical" evidence="1">
    <location>
        <begin position="107"/>
        <end position="127"/>
    </location>
</feature>
<organism evidence="2 3">
    <name type="scientific">Blastopirellula marina DSM 3645</name>
    <dbReference type="NCBI Taxonomy" id="314230"/>
    <lineage>
        <taxon>Bacteria</taxon>
        <taxon>Pseudomonadati</taxon>
        <taxon>Planctomycetota</taxon>
        <taxon>Planctomycetia</taxon>
        <taxon>Pirellulales</taxon>
        <taxon>Pirellulaceae</taxon>
        <taxon>Blastopirellula</taxon>
    </lineage>
</organism>
<accession>A3ZWF1</accession>
<comment type="caution">
    <text evidence="2">The sequence shown here is derived from an EMBL/GenBank/DDBJ whole genome shotgun (WGS) entry which is preliminary data.</text>
</comment>
<dbReference type="Proteomes" id="UP000004358">
    <property type="component" value="Unassembled WGS sequence"/>
</dbReference>
<dbReference type="RefSeq" id="WP_002653132.1">
    <property type="nucleotide sequence ID" value="NZ_CH672376.1"/>
</dbReference>
<keyword evidence="1" id="KW-0472">Membrane</keyword>
<evidence type="ECO:0000313" key="2">
    <source>
        <dbReference type="EMBL" id="EAQ79179.1"/>
    </source>
</evidence>
<feature type="transmembrane region" description="Helical" evidence="1">
    <location>
        <begin position="169"/>
        <end position="187"/>
    </location>
</feature>
<feature type="transmembrane region" description="Helical" evidence="1">
    <location>
        <begin position="20"/>
        <end position="45"/>
    </location>
</feature>
<reference evidence="2 3" key="1">
    <citation type="submission" date="2006-02" db="EMBL/GenBank/DDBJ databases">
        <authorList>
            <person name="Amann R."/>
            <person name="Ferriera S."/>
            <person name="Johnson J."/>
            <person name="Kravitz S."/>
            <person name="Halpern A."/>
            <person name="Remington K."/>
            <person name="Beeson K."/>
            <person name="Tran B."/>
            <person name="Rogers Y.-H."/>
            <person name="Friedman R."/>
            <person name="Venter J.C."/>
        </authorList>
    </citation>
    <scope>NUCLEOTIDE SEQUENCE [LARGE SCALE GENOMIC DNA]</scope>
    <source>
        <strain evidence="2 3">DSM 3645</strain>
    </source>
</reference>
<keyword evidence="1" id="KW-1133">Transmembrane helix</keyword>
<dbReference type="STRING" id="314230.DSM3645_26189"/>
<dbReference type="AlphaFoldDB" id="A3ZWF1"/>